<evidence type="ECO:0000313" key="2">
    <source>
        <dbReference type="EMBL" id="MFC5346291.1"/>
    </source>
</evidence>
<dbReference type="Proteomes" id="UP001596152">
    <property type="component" value="Unassembled WGS sequence"/>
</dbReference>
<protein>
    <recommendedName>
        <fullName evidence="4">ASCH domain-containing protein</fullName>
    </recommendedName>
</protein>
<sequence length="151" mass="16166">MVAYNFQPAFGGPVSKGEKPLTMREPRAGRSRHARVGDTLQLTTYGRTKKRRVLMTPPCTLRATVVLGPTGVVRVLDVTTALDNVPAQGVAMLLAQAEQGAPEAARWSDALAAADGFRDYAAMYAWHVANSAKAGPDADGRVTRELIGWMG</sequence>
<comment type="caution">
    <text evidence="2">The sequence shown here is derived from an EMBL/GenBank/DDBJ whole genome shotgun (WGS) entry which is preliminary data.</text>
</comment>
<name>A0ABW0FYP3_9CAUL</name>
<feature type="compositionally biased region" description="Basic and acidic residues" evidence="1">
    <location>
        <begin position="16"/>
        <end position="28"/>
    </location>
</feature>
<dbReference type="EMBL" id="JBHSLF010000056">
    <property type="protein sequence ID" value="MFC5346291.1"/>
    <property type="molecule type" value="Genomic_DNA"/>
</dbReference>
<reference evidence="3" key="1">
    <citation type="journal article" date="2019" name="Int. J. Syst. Evol. Microbiol.">
        <title>The Global Catalogue of Microorganisms (GCM) 10K type strain sequencing project: providing services to taxonomists for standard genome sequencing and annotation.</title>
        <authorList>
            <consortium name="The Broad Institute Genomics Platform"/>
            <consortium name="The Broad Institute Genome Sequencing Center for Infectious Disease"/>
            <person name="Wu L."/>
            <person name="Ma J."/>
        </authorList>
    </citation>
    <scope>NUCLEOTIDE SEQUENCE [LARGE SCALE GENOMIC DNA]</scope>
    <source>
        <strain evidence="3">JCM 12125</strain>
    </source>
</reference>
<proteinExistence type="predicted"/>
<accession>A0ABW0FYP3</accession>
<organism evidence="2 3">
    <name type="scientific">Brevundimonas staleyi</name>
    <dbReference type="NCBI Taxonomy" id="74326"/>
    <lineage>
        <taxon>Bacteria</taxon>
        <taxon>Pseudomonadati</taxon>
        <taxon>Pseudomonadota</taxon>
        <taxon>Alphaproteobacteria</taxon>
        <taxon>Caulobacterales</taxon>
        <taxon>Caulobacteraceae</taxon>
        <taxon>Brevundimonas</taxon>
    </lineage>
</organism>
<feature type="region of interest" description="Disordered" evidence="1">
    <location>
        <begin position="14"/>
        <end position="33"/>
    </location>
</feature>
<evidence type="ECO:0000313" key="3">
    <source>
        <dbReference type="Proteomes" id="UP001596152"/>
    </source>
</evidence>
<evidence type="ECO:0000256" key="1">
    <source>
        <dbReference type="SAM" id="MobiDB-lite"/>
    </source>
</evidence>
<keyword evidence="3" id="KW-1185">Reference proteome</keyword>
<dbReference type="RefSeq" id="WP_374036805.1">
    <property type="nucleotide sequence ID" value="NZ_CP169082.1"/>
</dbReference>
<gene>
    <name evidence="2" type="ORF">ACFPIE_20435</name>
</gene>
<evidence type="ECO:0008006" key="4">
    <source>
        <dbReference type="Google" id="ProtNLM"/>
    </source>
</evidence>